<name>A0AC35FR60_9BILA</name>
<protein>
    <submittedName>
        <fullName evidence="2">Protein kinase domain-containing protein</fullName>
    </submittedName>
</protein>
<dbReference type="WBParaSite" id="PS1159_v2.g20052.t1">
    <property type="protein sequence ID" value="PS1159_v2.g20052.t1"/>
    <property type="gene ID" value="PS1159_v2.g20052"/>
</dbReference>
<evidence type="ECO:0000313" key="1">
    <source>
        <dbReference type="Proteomes" id="UP000887580"/>
    </source>
</evidence>
<accession>A0AC35FR60</accession>
<organism evidence="1 2">
    <name type="scientific">Panagrolaimus sp. PS1159</name>
    <dbReference type="NCBI Taxonomy" id="55785"/>
    <lineage>
        <taxon>Eukaryota</taxon>
        <taxon>Metazoa</taxon>
        <taxon>Ecdysozoa</taxon>
        <taxon>Nematoda</taxon>
        <taxon>Chromadorea</taxon>
        <taxon>Rhabditida</taxon>
        <taxon>Tylenchina</taxon>
        <taxon>Panagrolaimomorpha</taxon>
        <taxon>Panagrolaimoidea</taxon>
        <taxon>Panagrolaimidae</taxon>
        <taxon>Panagrolaimus</taxon>
    </lineage>
</organism>
<proteinExistence type="predicted"/>
<reference evidence="2" key="1">
    <citation type="submission" date="2022-11" db="UniProtKB">
        <authorList>
            <consortium name="WormBaseParasite"/>
        </authorList>
    </citation>
    <scope>IDENTIFICATION</scope>
</reference>
<evidence type="ECO:0000313" key="2">
    <source>
        <dbReference type="WBParaSite" id="PS1159_v2.g20052.t1"/>
    </source>
</evidence>
<sequence length="293" mass="33798">MSKRGRNKKEILTFGNDTFQVLALLGKGGFGAVKLVRNLQNKEEYAIKHVEIKELSILAHETLSHEIQILKELTFKKEPHNIIKLYGYYEFQRQAFIIMEYAKDGDLKNYIKRNGKMAEEKAAIFLFQISNAVKYFHSKNIYHRDLKPANILLTAPDIIKVADFGCAKKFFEGEKAPYCGTHVYLAPELLKGYNCCKNENPSHGPKVDVWSLGVIYLNMITGKLDYEYDDIEEEKLKDINLLKDSKNIIYQSIVHDPDNRASLELLYELTLIPLIQPNLCIQQISNHDQRIKS</sequence>
<dbReference type="Proteomes" id="UP000887580">
    <property type="component" value="Unplaced"/>
</dbReference>